<protein>
    <submittedName>
        <fullName evidence="2">Uncharacterized protein</fullName>
    </submittedName>
</protein>
<evidence type="ECO:0000313" key="2">
    <source>
        <dbReference type="EMBL" id="AOX02334.1"/>
    </source>
</evidence>
<accession>A0A1D8TXM9</accession>
<organism evidence="2 3">
    <name type="scientific">Moorena producens PAL-8-15-08-1</name>
    <dbReference type="NCBI Taxonomy" id="1458985"/>
    <lineage>
        <taxon>Bacteria</taxon>
        <taxon>Bacillati</taxon>
        <taxon>Cyanobacteriota</taxon>
        <taxon>Cyanophyceae</taxon>
        <taxon>Coleofasciculales</taxon>
        <taxon>Coleofasciculaceae</taxon>
        <taxon>Moorena</taxon>
    </lineage>
</organism>
<dbReference type="OrthoDB" id="6197820at2"/>
<dbReference type="AlphaFoldDB" id="A0A1D8TXM9"/>
<gene>
    <name evidence="2" type="ORF">BJP34_25400</name>
</gene>
<evidence type="ECO:0000313" key="3">
    <source>
        <dbReference type="Proteomes" id="UP000177870"/>
    </source>
</evidence>
<feature type="region of interest" description="Disordered" evidence="1">
    <location>
        <begin position="65"/>
        <end position="99"/>
    </location>
</feature>
<feature type="compositionally biased region" description="Pro residues" evidence="1">
    <location>
        <begin position="69"/>
        <end position="87"/>
    </location>
</feature>
<name>A0A1D8TXM9_9CYAN</name>
<evidence type="ECO:0000256" key="1">
    <source>
        <dbReference type="SAM" id="MobiDB-lite"/>
    </source>
</evidence>
<proteinExistence type="predicted"/>
<sequence>MSKLFDLLTDLALDPNKQSVFINNPSSVMDKVGLSEAEQTAMISKEAAKIAALFAEQQVPLALTFMDPGPDPLPDPDPFPMPDPDPSPSEEEEEAALLL</sequence>
<dbReference type="KEGG" id="mpro:BJP34_25400"/>
<dbReference type="Proteomes" id="UP000177870">
    <property type="component" value="Chromosome"/>
</dbReference>
<reference evidence="3" key="1">
    <citation type="submission" date="2016-10" db="EMBL/GenBank/DDBJ databases">
        <title>Comparative genomics uncovers the prolific and rare metabolic potential of the cyanobacterial genus Moorea.</title>
        <authorList>
            <person name="Leao T."/>
            <person name="Castelao G."/>
            <person name="Korobeynikov A."/>
            <person name="Monroe E.A."/>
            <person name="Podell S."/>
            <person name="Glukhov E."/>
            <person name="Allen E."/>
            <person name="Gerwick W.H."/>
            <person name="Gerwick L."/>
        </authorList>
    </citation>
    <scope>NUCLEOTIDE SEQUENCE [LARGE SCALE GENOMIC DNA]</scope>
    <source>
        <strain evidence="3">PAL-8-15-08-1</strain>
    </source>
</reference>
<feature type="compositionally biased region" description="Acidic residues" evidence="1">
    <location>
        <begin position="88"/>
        <end position="99"/>
    </location>
</feature>
<dbReference type="EMBL" id="CP017599">
    <property type="protein sequence ID" value="AOX02334.1"/>
    <property type="molecule type" value="Genomic_DNA"/>
</dbReference>
<dbReference type="RefSeq" id="WP_070394746.1">
    <property type="nucleotide sequence ID" value="NZ_CP017599.1"/>
</dbReference>